<protein>
    <submittedName>
        <fullName evidence="1">Uncharacterized protein</fullName>
    </submittedName>
</protein>
<evidence type="ECO:0000313" key="2">
    <source>
        <dbReference type="Proteomes" id="UP000499080"/>
    </source>
</evidence>
<dbReference type="EMBL" id="BGPR01000109">
    <property type="protein sequence ID" value="GBL95168.1"/>
    <property type="molecule type" value="Genomic_DNA"/>
</dbReference>
<proteinExistence type="predicted"/>
<keyword evidence="2" id="KW-1185">Reference proteome</keyword>
<dbReference type="Proteomes" id="UP000499080">
    <property type="component" value="Unassembled WGS sequence"/>
</dbReference>
<reference evidence="1 2" key="1">
    <citation type="journal article" date="2019" name="Sci. Rep.">
        <title>Orb-weaving spider Araneus ventricosus genome elucidates the spidroin gene catalogue.</title>
        <authorList>
            <person name="Kono N."/>
            <person name="Nakamura H."/>
            <person name="Ohtoshi R."/>
            <person name="Moran D.A.P."/>
            <person name="Shinohara A."/>
            <person name="Yoshida Y."/>
            <person name="Fujiwara M."/>
            <person name="Mori M."/>
            <person name="Tomita M."/>
            <person name="Arakawa K."/>
        </authorList>
    </citation>
    <scope>NUCLEOTIDE SEQUENCE [LARGE SCALE GENOMIC DNA]</scope>
</reference>
<gene>
    <name evidence="1" type="ORF">AVEN_253507_1</name>
</gene>
<dbReference type="AlphaFoldDB" id="A0A4Y2BSX5"/>
<organism evidence="1 2">
    <name type="scientific">Araneus ventricosus</name>
    <name type="common">Orbweaver spider</name>
    <name type="synonym">Epeira ventricosa</name>
    <dbReference type="NCBI Taxonomy" id="182803"/>
    <lineage>
        <taxon>Eukaryota</taxon>
        <taxon>Metazoa</taxon>
        <taxon>Ecdysozoa</taxon>
        <taxon>Arthropoda</taxon>
        <taxon>Chelicerata</taxon>
        <taxon>Arachnida</taxon>
        <taxon>Araneae</taxon>
        <taxon>Araneomorphae</taxon>
        <taxon>Entelegynae</taxon>
        <taxon>Araneoidea</taxon>
        <taxon>Araneidae</taxon>
        <taxon>Araneus</taxon>
    </lineage>
</organism>
<evidence type="ECO:0000313" key="1">
    <source>
        <dbReference type="EMBL" id="GBL95168.1"/>
    </source>
</evidence>
<comment type="caution">
    <text evidence="1">The sequence shown here is derived from an EMBL/GenBank/DDBJ whole genome shotgun (WGS) entry which is preliminary data.</text>
</comment>
<accession>A0A4Y2BSX5</accession>
<sequence>MDLAILNRGQMTKTTPKLAAPFQGFAAQRREGFGPLYMIWRAAGPIHAKWNRVSNLEHSGPEAESLPLDHRGLSNFEATRKLFSKGHHNFEPRSADKDDT</sequence>
<name>A0A4Y2BSX5_ARAVE</name>